<sequence length="749" mass="77272">MSTRVIKLAVVSGKAINKTVELKPGIAGGTKIIEAIPNGKYVLVDESTGLAPKHVTVKRVGKDLHIGLDGTSADEPGLIIEDYYESGGQLVGEAEGGQYYEYAVSSTVDEAGELGALAANTEAPVALSQSGAVPGIAETMAAAHGMGTLGLGVLGAAFGLPVAALAGGIVDSAGGGARSSVAQSEEGRPGETPPVAPSLTGVYDDNGGNLKSIPDGGYTDDETPVFKGKGQTPGDTIEIWFGTEKVGETTVGADGTWSLSLNDPLANGNYTFSIVEVDAKGRASDPTHYSMTVDTSPPSRPLVDRVIDDLDPHVGIINRKDVTNDDRPTIEGRGKIGSIIYIYDNGGTEPIGSVAIGDSGTWSFQVLDSLSDGNHGFTAKAVDRLGRESAPSRVYEITVDTTPPDQPQIGEVVDHVGSVQGSLGNHGATDDPKPTLSGEAEAGSIVTVYDGDRAIGSTIAGRDGHWEFAPSVPLAEGEHVLTVRAQDKAGNTSKPSDPFTIDVDTTPPAKPAVTELIDNAGDVTGPLKPHDTTDDAQPEIKGIAEKNSVVLIYDTVFGKQVTLGSVQTDADGHWSFRPSSPLPEGDHKITVIARDAAGNESESSDGFDFTLQIGGVPVVPAITGVYDAVEPHVGNVEKFGVTNDAQPTVTGTAFAGSIVRIDVDGKGVASVKADEFGRWTYRPDTPLTDGSHILSASTQTPDGKTTLQTGDYAIVVDTIAPDASTNELLTDDVGNVTGSIANGTTTDDA</sequence>
<proteinExistence type="predicted"/>
<feature type="domain" description="Bacterial Ig-like" evidence="2">
    <location>
        <begin position="640"/>
        <end position="718"/>
    </location>
</feature>
<name>A0ABT8P3G8_9BURK</name>
<evidence type="ECO:0000256" key="1">
    <source>
        <dbReference type="SAM" id="MobiDB-lite"/>
    </source>
</evidence>
<dbReference type="Gene3D" id="2.60.40.10">
    <property type="entry name" value="Immunoglobulins"/>
    <property type="match status" value="3"/>
</dbReference>
<evidence type="ECO:0000259" key="2">
    <source>
        <dbReference type="Pfam" id="PF19077"/>
    </source>
</evidence>
<dbReference type="Proteomes" id="UP001172217">
    <property type="component" value="Unassembled WGS sequence"/>
</dbReference>
<reference evidence="3" key="1">
    <citation type="submission" date="2023-07" db="EMBL/GenBank/DDBJ databases">
        <title>A collection of bacterial strains from the Burkholderia cepacia Research Laboratory and Repository.</title>
        <authorList>
            <person name="Lipuma J."/>
            <person name="Spilker T."/>
            <person name="Caverly L."/>
        </authorList>
    </citation>
    <scope>NUCLEOTIDE SEQUENCE</scope>
    <source>
        <strain evidence="3">AU45194</strain>
    </source>
</reference>
<dbReference type="InterPro" id="IPR044016">
    <property type="entry name" value="Big_13"/>
</dbReference>
<dbReference type="NCBIfam" id="NF033510">
    <property type="entry name" value="Ca_tandemer"/>
    <property type="match status" value="5"/>
</dbReference>
<feature type="region of interest" description="Disordered" evidence="1">
    <location>
        <begin position="175"/>
        <end position="234"/>
    </location>
</feature>
<feature type="domain" description="Bacterial Ig-like" evidence="2">
    <location>
        <begin position="519"/>
        <end position="610"/>
    </location>
</feature>
<accession>A0ABT8P3G8</accession>
<dbReference type="Pfam" id="PF19077">
    <property type="entry name" value="Big_13"/>
    <property type="match status" value="5"/>
</dbReference>
<feature type="domain" description="Bacterial Ig-like" evidence="2">
    <location>
        <begin position="315"/>
        <end position="401"/>
    </location>
</feature>
<feature type="non-terminal residue" evidence="3">
    <location>
        <position position="749"/>
    </location>
</feature>
<keyword evidence="4" id="KW-1185">Reference proteome</keyword>
<dbReference type="InterPro" id="IPR013783">
    <property type="entry name" value="Ig-like_fold"/>
</dbReference>
<evidence type="ECO:0000313" key="4">
    <source>
        <dbReference type="Proteomes" id="UP001172217"/>
    </source>
</evidence>
<feature type="domain" description="Bacterial Ig-like" evidence="2">
    <location>
        <begin position="217"/>
        <end position="295"/>
    </location>
</feature>
<evidence type="ECO:0000313" key="3">
    <source>
        <dbReference type="EMBL" id="MDN7528218.1"/>
    </source>
</evidence>
<comment type="caution">
    <text evidence="3">The sequence shown here is derived from an EMBL/GenBank/DDBJ whole genome shotgun (WGS) entry which is preliminary data.</text>
</comment>
<protein>
    <submittedName>
        <fullName evidence="3">Ig-like domain-containing protein</fullName>
    </submittedName>
</protein>
<dbReference type="Gene3D" id="3.30.420.430">
    <property type="match status" value="2"/>
</dbReference>
<dbReference type="EMBL" id="JAUJQL010000036">
    <property type="protein sequence ID" value="MDN7528218.1"/>
    <property type="molecule type" value="Genomic_DNA"/>
</dbReference>
<organism evidence="3 4">
    <name type="scientific">Burkholderia orbicola</name>
    <dbReference type="NCBI Taxonomy" id="2978683"/>
    <lineage>
        <taxon>Bacteria</taxon>
        <taxon>Pseudomonadati</taxon>
        <taxon>Pseudomonadota</taxon>
        <taxon>Betaproteobacteria</taxon>
        <taxon>Burkholderiales</taxon>
        <taxon>Burkholderiaceae</taxon>
        <taxon>Burkholderia</taxon>
        <taxon>Burkholderia cepacia complex</taxon>
    </lineage>
</organism>
<feature type="domain" description="Bacterial Ig-like" evidence="2">
    <location>
        <begin position="420"/>
        <end position="505"/>
    </location>
</feature>
<dbReference type="RefSeq" id="WP_301771362.1">
    <property type="nucleotide sequence ID" value="NZ_JAUJQL010000036.1"/>
</dbReference>
<gene>
    <name evidence="3" type="ORF">QZM70_35295</name>
</gene>